<dbReference type="EMBL" id="JAINUG010000027">
    <property type="protein sequence ID" value="KAJ8410252.1"/>
    <property type="molecule type" value="Genomic_DNA"/>
</dbReference>
<proteinExistence type="predicted"/>
<comment type="caution">
    <text evidence="2">The sequence shown here is derived from an EMBL/GenBank/DDBJ whole genome shotgun (WGS) entry which is preliminary data.</text>
</comment>
<feature type="region of interest" description="Disordered" evidence="1">
    <location>
        <begin position="96"/>
        <end position="130"/>
    </location>
</feature>
<gene>
    <name evidence="2" type="ORF">AAFF_G00202330</name>
</gene>
<name>A0AAD7SWU1_9TELE</name>
<evidence type="ECO:0000256" key="1">
    <source>
        <dbReference type="SAM" id="MobiDB-lite"/>
    </source>
</evidence>
<feature type="compositionally biased region" description="Polar residues" evidence="1">
    <location>
        <begin position="107"/>
        <end position="119"/>
    </location>
</feature>
<evidence type="ECO:0000313" key="3">
    <source>
        <dbReference type="Proteomes" id="UP001221898"/>
    </source>
</evidence>
<protein>
    <submittedName>
        <fullName evidence="2">Uncharacterized protein</fullName>
    </submittedName>
</protein>
<accession>A0AAD7SWU1</accession>
<dbReference type="Proteomes" id="UP001221898">
    <property type="component" value="Unassembled WGS sequence"/>
</dbReference>
<reference evidence="2" key="1">
    <citation type="journal article" date="2023" name="Science">
        <title>Genome structures resolve the early diversification of teleost fishes.</title>
        <authorList>
            <person name="Parey E."/>
            <person name="Louis A."/>
            <person name="Montfort J."/>
            <person name="Bouchez O."/>
            <person name="Roques C."/>
            <person name="Iampietro C."/>
            <person name="Lluch J."/>
            <person name="Castinel A."/>
            <person name="Donnadieu C."/>
            <person name="Desvignes T."/>
            <person name="Floi Bucao C."/>
            <person name="Jouanno E."/>
            <person name="Wen M."/>
            <person name="Mejri S."/>
            <person name="Dirks R."/>
            <person name="Jansen H."/>
            <person name="Henkel C."/>
            <person name="Chen W.J."/>
            <person name="Zahm M."/>
            <person name="Cabau C."/>
            <person name="Klopp C."/>
            <person name="Thompson A.W."/>
            <person name="Robinson-Rechavi M."/>
            <person name="Braasch I."/>
            <person name="Lecointre G."/>
            <person name="Bobe J."/>
            <person name="Postlethwait J.H."/>
            <person name="Berthelot C."/>
            <person name="Roest Crollius H."/>
            <person name="Guiguen Y."/>
        </authorList>
    </citation>
    <scope>NUCLEOTIDE SEQUENCE</scope>
    <source>
        <strain evidence="2">NC1722</strain>
    </source>
</reference>
<keyword evidence="3" id="KW-1185">Reference proteome</keyword>
<evidence type="ECO:0000313" key="2">
    <source>
        <dbReference type="EMBL" id="KAJ8410252.1"/>
    </source>
</evidence>
<dbReference type="AlphaFoldDB" id="A0AAD7SWU1"/>
<sequence length="130" mass="14478">MWKLHWNHEEVKSVKMERPCDSPLFGRPVLLGFHTGFSVRCPLRVCSGGSGLQRHVGANRGQWLHSQSTFPSHTRPRKQSYFGMPEPVLSRVKEVGKTGGGHASVQHMAQEQGSGTLAEQQAYEEALREG</sequence>
<organism evidence="2 3">
    <name type="scientific">Aldrovandia affinis</name>
    <dbReference type="NCBI Taxonomy" id="143900"/>
    <lineage>
        <taxon>Eukaryota</taxon>
        <taxon>Metazoa</taxon>
        <taxon>Chordata</taxon>
        <taxon>Craniata</taxon>
        <taxon>Vertebrata</taxon>
        <taxon>Euteleostomi</taxon>
        <taxon>Actinopterygii</taxon>
        <taxon>Neopterygii</taxon>
        <taxon>Teleostei</taxon>
        <taxon>Notacanthiformes</taxon>
        <taxon>Halosauridae</taxon>
        <taxon>Aldrovandia</taxon>
    </lineage>
</organism>